<dbReference type="EMBL" id="JADDIV010000005">
    <property type="protein sequence ID" value="MBE7369652.1"/>
    <property type="molecule type" value="Genomic_DNA"/>
</dbReference>
<accession>A0ABR9S8Q2</accession>
<organism evidence="2 3">
    <name type="scientific">Ramlibacter pallidus</name>
    <dbReference type="NCBI Taxonomy" id="2780087"/>
    <lineage>
        <taxon>Bacteria</taxon>
        <taxon>Pseudomonadati</taxon>
        <taxon>Pseudomonadota</taxon>
        <taxon>Betaproteobacteria</taxon>
        <taxon>Burkholderiales</taxon>
        <taxon>Comamonadaceae</taxon>
        <taxon>Ramlibacter</taxon>
    </lineage>
</organism>
<name>A0ABR9S8Q2_9BURK</name>
<evidence type="ECO:0000313" key="3">
    <source>
        <dbReference type="Proteomes" id="UP000806285"/>
    </source>
</evidence>
<dbReference type="InterPro" id="IPR056090">
    <property type="entry name" value="DUF7673"/>
</dbReference>
<protein>
    <recommendedName>
        <fullName evidence="1">DUF7673 domain-containing protein</fullName>
    </recommendedName>
</protein>
<dbReference type="Proteomes" id="UP000806285">
    <property type="component" value="Unassembled WGS sequence"/>
</dbReference>
<dbReference type="RefSeq" id="WP_193678264.1">
    <property type="nucleotide sequence ID" value="NZ_JADDIV010000005.1"/>
</dbReference>
<dbReference type="Pfam" id="PF24720">
    <property type="entry name" value="DUF7673"/>
    <property type="match status" value="1"/>
</dbReference>
<comment type="caution">
    <text evidence="2">The sequence shown here is derived from an EMBL/GenBank/DDBJ whole genome shotgun (WGS) entry which is preliminary data.</text>
</comment>
<gene>
    <name evidence="2" type="ORF">IM787_18965</name>
</gene>
<feature type="domain" description="DUF7673" evidence="1">
    <location>
        <begin position="60"/>
        <end position="142"/>
    </location>
</feature>
<reference evidence="2 3" key="1">
    <citation type="submission" date="2020-10" db="EMBL/GenBank/DDBJ databases">
        <title>Ramlibacter sp. HM2 16S ribosomal RNA gene Genome sequencing and assembly.</title>
        <authorList>
            <person name="Kang M."/>
        </authorList>
    </citation>
    <scope>NUCLEOTIDE SEQUENCE [LARGE SCALE GENOMIC DNA]</scope>
    <source>
        <strain evidence="2 3">HM2</strain>
    </source>
</reference>
<evidence type="ECO:0000259" key="1">
    <source>
        <dbReference type="Pfam" id="PF24720"/>
    </source>
</evidence>
<keyword evidence="3" id="KW-1185">Reference proteome</keyword>
<sequence length="146" mass="16612">MNQAERERRHQANLERIARVQVVTGRADKSRIDHEGTLFERARLMEEELRSHRATELGLAAFDRLLRTAEERSSPQARDIVAFVGAVWNNRPLPLLTLRGSDSDAGDDMLAVLDAFRYARLNLVENVRGGPRRVGRLLQQWKLASA</sequence>
<proteinExistence type="predicted"/>
<evidence type="ECO:0000313" key="2">
    <source>
        <dbReference type="EMBL" id="MBE7369652.1"/>
    </source>
</evidence>